<keyword evidence="2" id="KW-1185">Reference proteome</keyword>
<dbReference type="Proteomes" id="UP001153334">
    <property type="component" value="Unassembled WGS sequence"/>
</dbReference>
<organism evidence="1 2">
    <name type="scientific">Nemania bipapillata</name>
    <dbReference type="NCBI Taxonomy" id="110536"/>
    <lineage>
        <taxon>Eukaryota</taxon>
        <taxon>Fungi</taxon>
        <taxon>Dikarya</taxon>
        <taxon>Ascomycota</taxon>
        <taxon>Pezizomycotina</taxon>
        <taxon>Sordariomycetes</taxon>
        <taxon>Xylariomycetidae</taxon>
        <taxon>Xylariales</taxon>
        <taxon>Xylariaceae</taxon>
        <taxon>Nemania</taxon>
    </lineage>
</organism>
<sequence length="152" mass="16760">MGVNTARHVRTVVTAVLAGSMLTNSVAAAPHPTQSESDPFAVLDPQNIVLPDNMTWADYVKPPGTTWADPAKRGSERNFNIALVVVDYPDHPFVITQQPGSTPFGNPQPIVSGLSRDEVPAYYRDFLNKPSELNHMHTLHEYWMEDSGGRYG</sequence>
<accession>A0ACC2HR41</accession>
<dbReference type="EMBL" id="JAPESX010003306">
    <property type="protein sequence ID" value="KAJ8105239.1"/>
    <property type="molecule type" value="Genomic_DNA"/>
</dbReference>
<reference evidence="1" key="1">
    <citation type="submission" date="2022-11" db="EMBL/GenBank/DDBJ databases">
        <title>Genome Sequence of Nemania bipapillata.</title>
        <authorList>
            <person name="Buettner E."/>
        </authorList>
    </citation>
    <scope>NUCLEOTIDE SEQUENCE</scope>
    <source>
        <strain evidence="1">CP14</strain>
    </source>
</reference>
<evidence type="ECO:0000313" key="2">
    <source>
        <dbReference type="Proteomes" id="UP001153334"/>
    </source>
</evidence>
<gene>
    <name evidence="1" type="ORF">ONZ43_g7504</name>
</gene>
<proteinExistence type="predicted"/>
<protein>
    <submittedName>
        <fullName evidence="1">Uncharacterized protein</fullName>
    </submittedName>
</protein>
<name>A0ACC2HR41_9PEZI</name>
<comment type="caution">
    <text evidence="1">The sequence shown here is derived from an EMBL/GenBank/DDBJ whole genome shotgun (WGS) entry which is preliminary data.</text>
</comment>
<evidence type="ECO:0000313" key="1">
    <source>
        <dbReference type="EMBL" id="KAJ8105239.1"/>
    </source>
</evidence>